<evidence type="ECO:0000256" key="2">
    <source>
        <dbReference type="SAM" id="Phobius"/>
    </source>
</evidence>
<dbReference type="EMBL" id="JAFFZN010000028">
    <property type="protein sequence ID" value="MBO8188879.1"/>
    <property type="molecule type" value="Genomic_DNA"/>
</dbReference>
<dbReference type="RefSeq" id="WP_209267654.1">
    <property type="nucleotide sequence ID" value="NZ_JAFFZN010000028.1"/>
</dbReference>
<dbReference type="Proteomes" id="UP001518976">
    <property type="component" value="Unassembled WGS sequence"/>
</dbReference>
<evidence type="ECO:0000313" key="4">
    <source>
        <dbReference type="EMBL" id="MBO8188879.1"/>
    </source>
</evidence>
<keyword evidence="2" id="KW-1133">Transmembrane helix</keyword>
<dbReference type="PANTHER" id="PTHR30590:SF2">
    <property type="entry name" value="INNER MEMBRANE PROTEIN"/>
    <property type="match status" value="1"/>
</dbReference>
<feature type="transmembrane region" description="Helical" evidence="2">
    <location>
        <begin position="65"/>
        <end position="88"/>
    </location>
</feature>
<evidence type="ECO:0000256" key="1">
    <source>
        <dbReference type="SAM" id="MobiDB-lite"/>
    </source>
</evidence>
<keyword evidence="2" id="KW-0472">Membrane</keyword>
<proteinExistence type="predicted"/>
<feature type="compositionally biased region" description="Low complexity" evidence="1">
    <location>
        <begin position="10"/>
        <end position="22"/>
    </location>
</feature>
<organism evidence="4 5">
    <name type="scientific">Streptomyces spirodelae</name>
    <dbReference type="NCBI Taxonomy" id="2812904"/>
    <lineage>
        <taxon>Bacteria</taxon>
        <taxon>Bacillati</taxon>
        <taxon>Actinomycetota</taxon>
        <taxon>Actinomycetes</taxon>
        <taxon>Kitasatosporales</taxon>
        <taxon>Streptomycetaceae</taxon>
        <taxon>Streptomyces</taxon>
    </lineage>
</organism>
<feature type="transmembrane region" description="Helical" evidence="2">
    <location>
        <begin position="109"/>
        <end position="126"/>
    </location>
</feature>
<feature type="transmembrane region" description="Helical" evidence="2">
    <location>
        <begin position="257"/>
        <end position="276"/>
    </location>
</feature>
<dbReference type="InterPro" id="IPR052529">
    <property type="entry name" value="Bact_Transport_Assoc"/>
</dbReference>
<feature type="transmembrane region" description="Helical" evidence="2">
    <location>
        <begin position="35"/>
        <end position="53"/>
    </location>
</feature>
<feature type="transmembrane region" description="Helical" evidence="2">
    <location>
        <begin position="328"/>
        <end position="348"/>
    </location>
</feature>
<dbReference type="PANTHER" id="PTHR30590">
    <property type="entry name" value="INNER MEMBRANE PROTEIN"/>
    <property type="match status" value="1"/>
</dbReference>
<evidence type="ECO:0000259" key="3">
    <source>
        <dbReference type="Pfam" id="PF04235"/>
    </source>
</evidence>
<feature type="transmembrane region" description="Helical" evidence="2">
    <location>
        <begin position="288"/>
        <end position="308"/>
    </location>
</feature>
<protein>
    <submittedName>
        <fullName evidence="4">DUF418 domain-containing protein</fullName>
    </submittedName>
</protein>
<comment type="caution">
    <text evidence="4">The sequence shown here is derived from an EMBL/GenBank/DDBJ whole genome shotgun (WGS) entry which is preliminary data.</text>
</comment>
<name>A0ABS3X0H5_9ACTN</name>
<feature type="transmembrane region" description="Helical" evidence="2">
    <location>
        <begin position="219"/>
        <end position="236"/>
    </location>
</feature>
<dbReference type="Pfam" id="PF04235">
    <property type="entry name" value="DUF418"/>
    <property type="match status" value="1"/>
</dbReference>
<dbReference type="InterPro" id="IPR007349">
    <property type="entry name" value="DUF418"/>
</dbReference>
<feature type="transmembrane region" description="Helical" evidence="2">
    <location>
        <begin position="132"/>
        <end position="149"/>
    </location>
</feature>
<feature type="region of interest" description="Disordered" evidence="1">
    <location>
        <begin position="1"/>
        <end position="22"/>
    </location>
</feature>
<gene>
    <name evidence="4" type="ORF">JW592_25935</name>
</gene>
<keyword evidence="5" id="KW-1185">Reference proteome</keyword>
<evidence type="ECO:0000313" key="5">
    <source>
        <dbReference type="Proteomes" id="UP001518976"/>
    </source>
</evidence>
<feature type="transmembrane region" description="Helical" evidence="2">
    <location>
        <begin position="156"/>
        <end position="178"/>
    </location>
</feature>
<reference evidence="4 5" key="1">
    <citation type="submission" date="2021-02" db="EMBL/GenBank/DDBJ databases">
        <title>Streptomyces spirodelae sp. nov., isolated from duckweed.</title>
        <authorList>
            <person name="Saimee Y."/>
            <person name="Duangmal K."/>
        </authorList>
    </citation>
    <scope>NUCLEOTIDE SEQUENCE [LARGE SCALE GENOMIC DNA]</scope>
    <source>
        <strain evidence="4 5">DW4-2</strain>
    </source>
</reference>
<sequence>MPHSDRGERTAPSTRPRTTHATAPRIRDVDALRGFALLGILLVNVQVMADPYAGQGPYGSAAERVAAWLVTALVSSKFYLLFAFLFGYSFTLQARSAEREGARFAGRQLRRLLFLWCLGFAHAVLLFPGDILMTYAVLGLVLFAARGVAPRKAVGGAVVLVVFLGVLLIGKGLLALAATASGGAAVPEAVSVAAAYRGDPASVVHANLRQWHDLLAGDMLYAPHILAAFLVGLAAGKRQLLADWDRCRVQVRRLVGYGLPLGLAGGVFTAVCRNGPLDARWYDVGDAVGVLTAPALTAAYGGGLLLVLRTRRGRRLDGVLAAAGRLALSNYLAQSLVMALVFTGYGLALHGRVGLVPVLVGCFFLYAMQLTLSAWLVRRFRHGPVEWLLHKVTRGRRA</sequence>
<feature type="transmembrane region" description="Helical" evidence="2">
    <location>
        <begin position="354"/>
        <end position="377"/>
    </location>
</feature>
<feature type="domain" description="DUF418" evidence="3">
    <location>
        <begin position="235"/>
        <end position="395"/>
    </location>
</feature>
<accession>A0ABS3X0H5</accession>
<keyword evidence="2" id="KW-0812">Transmembrane</keyword>